<keyword evidence="1" id="KW-0479">Metal-binding</keyword>
<dbReference type="InterPro" id="IPR003879">
    <property type="entry name" value="Butyrophylin_SPRY"/>
</dbReference>
<evidence type="ECO:0000259" key="4">
    <source>
        <dbReference type="SMART" id="SM00589"/>
    </source>
</evidence>
<dbReference type="OrthoDB" id="9903688at2759"/>
<dbReference type="SUPFAM" id="SSF49899">
    <property type="entry name" value="Concanavalin A-like lectins/glucanases"/>
    <property type="match status" value="2"/>
</dbReference>
<dbReference type="InterPro" id="IPR006574">
    <property type="entry name" value="PRY"/>
</dbReference>
<feature type="non-terminal residue" evidence="5">
    <location>
        <position position="1"/>
    </location>
</feature>
<evidence type="ECO:0000313" key="5">
    <source>
        <dbReference type="EMBL" id="KAF5897863.1"/>
    </source>
</evidence>
<feature type="non-terminal residue" evidence="5">
    <location>
        <position position="161"/>
    </location>
</feature>
<gene>
    <name evidence="5" type="ORF">DAT39_012410</name>
</gene>
<protein>
    <submittedName>
        <fullName evidence="5">Tripartite motif-containing protein 16-like</fullName>
    </submittedName>
</protein>
<accession>A0A8J4TZN7</accession>
<evidence type="ECO:0000313" key="6">
    <source>
        <dbReference type="Proteomes" id="UP000727407"/>
    </source>
</evidence>
<dbReference type="PRINTS" id="PR01407">
    <property type="entry name" value="BUTYPHLNCDUF"/>
</dbReference>
<dbReference type="AlphaFoldDB" id="A0A8J4TZN7"/>
<dbReference type="InterPro" id="IPR043136">
    <property type="entry name" value="B30.2/SPRY_sf"/>
</dbReference>
<evidence type="ECO:0000256" key="1">
    <source>
        <dbReference type="ARBA" id="ARBA00022723"/>
    </source>
</evidence>
<dbReference type="Gene3D" id="2.60.120.920">
    <property type="match status" value="2"/>
</dbReference>
<dbReference type="PANTHER" id="PTHR25465">
    <property type="entry name" value="B-BOX DOMAIN CONTAINING"/>
    <property type="match status" value="1"/>
</dbReference>
<evidence type="ECO:0000256" key="3">
    <source>
        <dbReference type="ARBA" id="ARBA00022833"/>
    </source>
</evidence>
<evidence type="ECO:0000256" key="2">
    <source>
        <dbReference type="ARBA" id="ARBA00022771"/>
    </source>
</evidence>
<dbReference type="Pfam" id="PF13765">
    <property type="entry name" value="PRY"/>
    <property type="match status" value="2"/>
</dbReference>
<comment type="caution">
    <text evidence="5">The sequence shown here is derived from an EMBL/GenBank/DDBJ whole genome shotgun (WGS) entry which is preliminary data.</text>
</comment>
<feature type="domain" description="SPRY-associated" evidence="4">
    <location>
        <begin position="99"/>
        <end position="151"/>
    </location>
</feature>
<dbReference type="InterPro" id="IPR013320">
    <property type="entry name" value="ConA-like_dom_sf"/>
</dbReference>
<dbReference type="Proteomes" id="UP000727407">
    <property type="component" value="Unassembled WGS sequence"/>
</dbReference>
<dbReference type="GO" id="GO:0008270">
    <property type="term" value="F:zinc ion binding"/>
    <property type="evidence" value="ECO:0007669"/>
    <property type="project" value="UniProtKB-KW"/>
</dbReference>
<dbReference type="InterPro" id="IPR051051">
    <property type="entry name" value="E3_ubiq-ligase_TRIM/RNF"/>
</dbReference>
<name>A0A8J4TZN7_CLAMG</name>
<keyword evidence="6" id="KW-1185">Reference proteome</keyword>
<dbReference type="EMBL" id="QNUK01000218">
    <property type="protein sequence ID" value="KAF5897863.1"/>
    <property type="molecule type" value="Genomic_DNA"/>
</dbReference>
<organism evidence="5 6">
    <name type="scientific">Clarias magur</name>
    <name type="common">Asian catfish</name>
    <name type="synonym">Macropteronotus magur</name>
    <dbReference type="NCBI Taxonomy" id="1594786"/>
    <lineage>
        <taxon>Eukaryota</taxon>
        <taxon>Metazoa</taxon>
        <taxon>Chordata</taxon>
        <taxon>Craniata</taxon>
        <taxon>Vertebrata</taxon>
        <taxon>Euteleostomi</taxon>
        <taxon>Actinopterygii</taxon>
        <taxon>Neopterygii</taxon>
        <taxon>Teleostei</taxon>
        <taxon>Ostariophysi</taxon>
        <taxon>Siluriformes</taxon>
        <taxon>Clariidae</taxon>
        <taxon>Clarias</taxon>
    </lineage>
</organism>
<keyword evidence="2" id="KW-0863">Zinc-finger</keyword>
<keyword evidence="3" id="KW-0862">Zinc</keyword>
<dbReference type="PANTHER" id="PTHR25465:SF5">
    <property type="entry name" value="E3 UBIQUITIN_ISG15 LIGASE TRIM25-RELATED"/>
    <property type="match status" value="1"/>
</dbReference>
<sequence>DIVPELKNRDEFLQYYCALTLDPNTAHRSLILSEKNRALTRGERMQQTSDRPERFDYWPQVLCKESVSGRCYWEVERSRWGGMDISVSYKGINRKGQDFCYLTLDADTLHRNLILSKKNRAVRYSEREQQYSDYPERFDSWSQVLCKESVCGRCYWEVKWN</sequence>
<dbReference type="SMART" id="SM00589">
    <property type="entry name" value="PRY"/>
    <property type="match status" value="2"/>
</dbReference>
<feature type="domain" description="SPRY-associated" evidence="4">
    <location>
        <begin position="16"/>
        <end position="68"/>
    </location>
</feature>
<reference evidence="5" key="1">
    <citation type="submission" date="2020-07" db="EMBL/GenBank/DDBJ databases">
        <title>Clarias magur genome sequencing, assembly and annotation.</title>
        <authorList>
            <person name="Kushwaha B."/>
            <person name="Kumar R."/>
            <person name="Das P."/>
            <person name="Joshi C.G."/>
            <person name="Kumar D."/>
            <person name="Nagpure N.S."/>
            <person name="Pandey M."/>
            <person name="Agarwal S."/>
            <person name="Srivastava S."/>
            <person name="Singh M."/>
            <person name="Sahoo L."/>
            <person name="Jayasankar P."/>
            <person name="Meher P.K."/>
            <person name="Koringa P.G."/>
            <person name="Iquebal M.A."/>
            <person name="Das S.P."/>
            <person name="Bit A."/>
            <person name="Patnaik S."/>
            <person name="Patel N."/>
            <person name="Shah T.M."/>
            <person name="Hinsu A."/>
            <person name="Jena J.K."/>
        </authorList>
    </citation>
    <scope>NUCLEOTIDE SEQUENCE</scope>
    <source>
        <strain evidence="5">CIFAMagur01</strain>
        <tissue evidence="5">Testis</tissue>
    </source>
</reference>
<proteinExistence type="predicted"/>